<protein>
    <submittedName>
        <fullName evidence="1">FlgB family protein</fullName>
    </submittedName>
</protein>
<comment type="caution">
    <text evidence="1">The sequence shown here is derived from an EMBL/GenBank/DDBJ whole genome shotgun (WGS) entry which is preliminary data.</text>
</comment>
<keyword evidence="2" id="KW-1185">Reference proteome</keyword>
<sequence length="123" mass="13265">MIPAVISNLDIFKVYSAMARHSAESQKVAATNIAHADEPGYKASEIESFQDYLTRTSSTEAAGGEATRFKTFDVETGASPNGNTVNIEQEVFKAVDAVGQHELALTVYTKSLDLLRAALGRKI</sequence>
<accession>A0A399RA91</accession>
<dbReference type="NCBIfam" id="NF009270">
    <property type="entry name" value="PRK12627.1"/>
    <property type="match status" value="1"/>
</dbReference>
<organism evidence="1 2">
    <name type="scientific">Henriciella mobilis</name>
    <dbReference type="NCBI Taxonomy" id="2305467"/>
    <lineage>
        <taxon>Bacteria</taxon>
        <taxon>Pseudomonadati</taxon>
        <taxon>Pseudomonadota</taxon>
        <taxon>Alphaproteobacteria</taxon>
        <taxon>Hyphomonadales</taxon>
        <taxon>Hyphomonadaceae</taxon>
        <taxon>Henriciella</taxon>
    </lineage>
</organism>
<evidence type="ECO:0000313" key="2">
    <source>
        <dbReference type="Proteomes" id="UP000266385"/>
    </source>
</evidence>
<reference evidence="1 2" key="1">
    <citation type="submission" date="2018-08" db="EMBL/GenBank/DDBJ databases">
        <title>Henriciella mobilis sp. nov., isolated from seawater.</title>
        <authorList>
            <person name="Cheng H."/>
            <person name="Wu Y.-H."/>
            <person name="Xu X.-W."/>
            <person name="Guo L.-L."/>
        </authorList>
    </citation>
    <scope>NUCLEOTIDE SEQUENCE [LARGE SCALE GENOMIC DNA]</scope>
    <source>
        <strain evidence="1 2">JN25</strain>
    </source>
</reference>
<name>A0A399RA91_9PROT</name>
<dbReference type="Proteomes" id="UP000266385">
    <property type="component" value="Unassembled WGS sequence"/>
</dbReference>
<dbReference type="EMBL" id="QWFX01000016">
    <property type="protein sequence ID" value="RIJ26877.1"/>
    <property type="molecule type" value="Genomic_DNA"/>
</dbReference>
<dbReference type="AlphaFoldDB" id="A0A399RA91"/>
<proteinExistence type="predicted"/>
<dbReference type="OrthoDB" id="9788334at2"/>
<gene>
    <name evidence="1" type="ORF">D1223_18275</name>
</gene>
<evidence type="ECO:0000313" key="1">
    <source>
        <dbReference type="EMBL" id="RIJ26877.1"/>
    </source>
</evidence>